<name>A0A1W9HXX2_9HYPH</name>
<feature type="transmembrane region" description="Helical" evidence="9">
    <location>
        <begin position="180"/>
        <end position="206"/>
    </location>
</feature>
<dbReference type="GO" id="GO:0006865">
    <property type="term" value="P:amino acid transport"/>
    <property type="evidence" value="ECO:0007669"/>
    <property type="project" value="UniProtKB-KW"/>
</dbReference>
<comment type="caution">
    <text evidence="10">The sequence shown here is derived from an EMBL/GenBank/DDBJ whole genome shotgun (WGS) entry which is preliminary data.</text>
</comment>
<evidence type="ECO:0000256" key="9">
    <source>
        <dbReference type="SAM" id="Phobius"/>
    </source>
</evidence>
<feature type="transmembrane region" description="Helical" evidence="9">
    <location>
        <begin position="91"/>
        <end position="110"/>
    </location>
</feature>
<dbReference type="PANTHER" id="PTHR11795:SF450">
    <property type="entry name" value="ABC TRANSPORTER PERMEASE PROTEIN"/>
    <property type="match status" value="1"/>
</dbReference>
<dbReference type="STRING" id="1827387.A4S15_08490"/>
<evidence type="ECO:0000313" key="10">
    <source>
        <dbReference type="EMBL" id="OQW52293.1"/>
    </source>
</evidence>
<dbReference type="EMBL" id="LWDL01000014">
    <property type="protein sequence ID" value="OQW52293.1"/>
    <property type="molecule type" value="Genomic_DNA"/>
</dbReference>
<dbReference type="RefSeq" id="WP_376800706.1">
    <property type="nucleotide sequence ID" value="NZ_DBNB01000001.1"/>
</dbReference>
<keyword evidence="2" id="KW-0813">Transport</keyword>
<evidence type="ECO:0000256" key="8">
    <source>
        <dbReference type="ARBA" id="ARBA00037998"/>
    </source>
</evidence>
<gene>
    <name evidence="10" type="ORF">A4S15_08490</name>
</gene>
<feature type="transmembrane region" description="Helical" evidence="9">
    <location>
        <begin position="12"/>
        <end position="32"/>
    </location>
</feature>
<evidence type="ECO:0000313" key="11">
    <source>
        <dbReference type="Proteomes" id="UP000192872"/>
    </source>
</evidence>
<organism evidence="10 11">
    <name type="scientific">Candidatus Raskinella chloraquaticus</name>
    <dbReference type="NCBI Taxonomy" id="1951219"/>
    <lineage>
        <taxon>Bacteria</taxon>
        <taxon>Pseudomonadati</taxon>
        <taxon>Pseudomonadota</taxon>
        <taxon>Alphaproteobacteria</taxon>
        <taxon>Hyphomicrobiales</taxon>
        <taxon>Phreatobacteraceae</taxon>
        <taxon>Candidatus Raskinella</taxon>
    </lineage>
</organism>
<keyword evidence="4 9" id="KW-0812">Transmembrane</keyword>
<comment type="similarity">
    <text evidence="8">Belongs to the binding-protein-dependent transport system permease family. LivHM subfamily.</text>
</comment>
<evidence type="ECO:0000256" key="5">
    <source>
        <dbReference type="ARBA" id="ARBA00022970"/>
    </source>
</evidence>
<sequence>MLAQFLQFAMSGLTVGAVYGIVALGFTLIYNASGVMNFAQGEFVMIGGMVTVSAVGAGVPLPLAALIAVIVAASVGVLLQRLAIEPVRDAPPVVLIIITVGAALVIRGVAQIVFGKQLHKLSDFSGDTPLAFLGASILPQALWVLAGTVLIVTLVWLFLNLTMLGKALIATSANRLAAKLVGINISFILALAFALSAVIGAAAGILVTPITFTYAEVGTLLALKGFAALVLGGLGSPLGAVIGGLLLGLSEAFAAGYLSSTYKDAVALLLMIAVLLLRPGGILGHAGAERV</sequence>
<dbReference type="GO" id="GO:0005886">
    <property type="term" value="C:plasma membrane"/>
    <property type="evidence" value="ECO:0007669"/>
    <property type="project" value="UniProtKB-SubCell"/>
</dbReference>
<dbReference type="CDD" id="cd06582">
    <property type="entry name" value="TM_PBP1_LivH_like"/>
    <property type="match status" value="1"/>
</dbReference>
<dbReference type="InterPro" id="IPR001851">
    <property type="entry name" value="ABC_transp_permease"/>
</dbReference>
<evidence type="ECO:0000256" key="2">
    <source>
        <dbReference type="ARBA" id="ARBA00022448"/>
    </source>
</evidence>
<dbReference type="Proteomes" id="UP000192872">
    <property type="component" value="Unassembled WGS sequence"/>
</dbReference>
<keyword evidence="6 9" id="KW-1133">Transmembrane helix</keyword>
<evidence type="ECO:0000256" key="3">
    <source>
        <dbReference type="ARBA" id="ARBA00022475"/>
    </source>
</evidence>
<evidence type="ECO:0000256" key="1">
    <source>
        <dbReference type="ARBA" id="ARBA00004651"/>
    </source>
</evidence>
<reference evidence="10 11" key="1">
    <citation type="journal article" date="2017" name="Water Res.">
        <title>Comammox in drinking water systems.</title>
        <authorList>
            <person name="Wang Y."/>
            <person name="Ma L."/>
            <person name="Mao Y."/>
            <person name="Jiang X."/>
            <person name="Xia Y."/>
            <person name="Yu K."/>
            <person name="Li B."/>
            <person name="Zhang T."/>
        </authorList>
    </citation>
    <scope>NUCLEOTIDE SEQUENCE [LARGE SCALE GENOMIC DNA]</scope>
    <source>
        <strain evidence="10">SG_bin8</strain>
    </source>
</reference>
<dbReference type="AlphaFoldDB" id="A0A1W9HXX2"/>
<keyword evidence="7 9" id="KW-0472">Membrane</keyword>
<dbReference type="Pfam" id="PF02653">
    <property type="entry name" value="BPD_transp_2"/>
    <property type="match status" value="1"/>
</dbReference>
<keyword evidence="3" id="KW-1003">Cell membrane</keyword>
<keyword evidence="5" id="KW-0029">Amino-acid transport</keyword>
<feature type="transmembrane region" description="Helical" evidence="9">
    <location>
        <begin position="265"/>
        <end position="288"/>
    </location>
</feature>
<feature type="transmembrane region" description="Helical" evidence="9">
    <location>
        <begin position="130"/>
        <end position="159"/>
    </location>
</feature>
<evidence type="ECO:0000256" key="4">
    <source>
        <dbReference type="ARBA" id="ARBA00022692"/>
    </source>
</evidence>
<feature type="transmembrane region" description="Helical" evidence="9">
    <location>
        <begin position="52"/>
        <end position="79"/>
    </location>
</feature>
<protein>
    <submittedName>
        <fullName evidence="10">ABC transporter permease</fullName>
    </submittedName>
</protein>
<dbReference type="PANTHER" id="PTHR11795">
    <property type="entry name" value="BRANCHED-CHAIN AMINO ACID TRANSPORT SYSTEM PERMEASE PROTEIN LIVH"/>
    <property type="match status" value="1"/>
</dbReference>
<evidence type="ECO:0000256" key="7">
    <source>
        <dbReference type="ARBA" id="ARBA00023136"/>
    </source>
</evidence>
<dbReference type="InterPro" id="IPR052157">
    <property type="entry name" value="BCAA_transport_permease"/>
</dbReference>
<accession>A0A1W9HXX2</accession>
<evidence type="ECO:0000256" key="6">
    <source>
        <dbReference type="ARBA" id="ARBA00022989"/>
    </source>
</evidence>
<comment type="subcellular location">
    <subcellularLocation>
        <location evidence="1">Cell membrane</location>
        <topology evidence="1">Multi-pass membrane protein</topology>
    </subcellularLocation>
</comment>
<feature type="transmembrane region" description="Helical" evidence="9">
    <location>
        <begin position="238"/>
        <end position="259"/>
    </location>
</feature>
<dbReference type="GO" id="GO:0022857">
    <property type="term" value="F:transmembrane transporter activity"/>
    <property type="evidence" value="ECO:0007669"/>
    <property type="project" value="InterPro"/>
</dbReference>
<proteinExistence type="inferred from homology"/>